<dbReference type="EMBL" id="CCKQ01004991">
    <property type="protein sequence ID" value="CDW76138.1"/>
    <property type="molecule type" value="Genomic_DNA"/>
</dbReference>
<reference evidence="1 2" key="1">
    <citation type="submission" date="2014-06" db="EMBL/GenBank/DDBJ databases">
        <authorList>
            <person name="Swart Estienne"/>
        </authorList>
    </citation>
    <scope>NUCLEOTIDE SEQUENCE [LARGE SCALE GENOMIC DNA]</scope>
    <source>
        <strain evidence="1 2">130c</strain>
    </source>
</reference>
<evidence type="ECO:0000313" key="1">
    <source>
        <dbReference type="EMBL" id="CDW76138.1"/>
    </source>
</evidence>
<keyword evidence="2" id="KW-1185">Reference proteome</keyword>
<dbReference type="Proteomes" id="UP000039865">
    <property type="component" value="Unassembled WGS sequence"/>
</dbReference>
<protein>
    <submittedName>
        <fullName evidence="1">Uncharacterized protein</fullName>
    </submittedName>
</protein>
<name>A0A078A3N2_STYLE</name>
<organism evidence="1 2">
    <name type="scientific">Stylonychia lemnae</name>
    <name type="common">Ciliate</name>
    <dbReference type="NCBI Taxonomy" id="5949"/>
    <lineage>
        <taxon>Eukaryota</taxon>
        <taxon>Sar</taxon>
        <taxon>Alveolata</taxon>
        <taxon>Ciliophora</taxon>
        <taxon>Intramacronucleata</taxon>
        <taxon>Spirotrichea</taxon>
        <taxon>Stichotrichia</taxon>
        <taxon>Sporadotrichida</taxon>
        <taxon>Oxytrichidae</taxon>
        <taxon>Stylonychinae</taxon>
        <taxon>Stylonychia</taxon>
    </lineage>
</organism>
<evidence type="ECO:0000313" key="2">
    <source>
        <dbReference type="Proteomes" id="UP000039865"/>
    </source>
</evidence>
<accession>A0A078A3N2</accession>
<dbReference type="AlphaFoldDB" id="A0A078A3N2"/>
<sequence>MSKLHKCKFVDEHQTMFKQFIKELIPFATCEDFSVVQSKKLLLSRGTLLSIERGVVKVCHVFSTALQKYEESKHQRSRIHLLRGKQQDSMCSVRQVSQVITSTTD</sequence>
<gene>
    <name evidence="1" type="primary">Contig13844.g14771</name>
    <name evidence="1" type="ORF">STYLEM_5136</name>
</gene>
<dbReference type="InParanoid" id="A0A078A3N2"/>
<proteinExistence type="predicted"/>